<comment type="caution">
    <text evidence="2">The sequence shown here is derived from an EMBL/GenBank/DDBJ whole genome shotgun (WGS) entry which is preliminary data.</text>
</comment>
<proteinExistence type="predicted"/>
<feature type="transmembrane region" description="Helical" evidence="1">
    <location>
        <begin position="63"/>
        <end position="81"/>
    </location>
</feature>
<keyword evidence="1" id="KW-0812">Transmembrane</keyword>
<keyword evidence="1" id="KW-0472">Membrane</keyword>
<keyword evidence="1" id="KW-1133">Transmembrane helix</keyword>
<evidence type="ECO:0000313" key="2">
    <source>
        <dbReference type="EMBL" id="RXJ67605.1"/>
    </source>
</evidence>
<gene>
    <name evidence="2" type="ORF">CS022_24365</name>
</gene>
<evidence type="ECO:0000313" key="3">
    <source>
        <dbReference type="Proteomes" id="UP000290287"/>
    </source>
</evidence>
<dbReference type="EMBL" id="PEIB01000069">
    <property type="protein sequence ID" value="RXJ67605.1"/>
    <property type="molecule type" value="Genomic_DNA"/>
</dbReference>
<dbReference type="Proteomes" id="UP000290287">
    <property type="component" value="Unassembled WGS sequence"/>
</dbReference>
<protein>
    <submittedName>
        <fullName evidence="2">Uncharacterized protein</fullName>
    </submittedName>
</protein>
<reference evidence="2 3" key="1">
    <citation type="submission" date="2017-10" db="EMBL/GenBank/DDBJ databases">
        <title>Nyctiphanis sp. nov., isolated from the stomach of the euphausiid Nyctiphanes simplex (Hansen, 1911) in the Gulf of California.</title>
        <authorList>
            <person name="Gomez-Gil B."/>
            <person name="Aguilar-Mendez M."/>
            <person name="Lopez-Cortes A."/>
            <person name="Gomez-Gutierrez J."/>
            <person name="Roque A."/>
            <person name="Lang E."/>
            <person name="Gonzalez-Castillo A."/>
        </authorList>
    </citation>
    <scope>NUCLEOTIDE SEQUENCE [LARGE SCALE GENOMIC DNA]</scope>
    <source>
        <strain evidence="2 3">CAIM 600</strain>
    </source>
</reference>
<accession>A0A4Q0YCA8</accession>
<dbReference type="AlphaFoldDB" id="A0A4Q0YCA8"/>
<organism evidence="2 3">
    <name type="scientific">Veronia nyctiphanis</name>
    <dbReference type="NCBI Taxonomy" id="1278244"/>
    <lineage>
        <taxon>Bacteria</taxon>
        <taxon>Pseudomonadati</taxon>
        <taxon>Pseudomonadota</taxon>
        <taxon>Gammaproteobacteria</taxon>
        <taxon>Vibrionales</taxon>
        <taxon>Vibrionaceae</taxon>
        <taxon>Veronia</taxon>
    </lineage>
</organism>
<keyword evidence="3" id="KW-1185">Reference proteome</keyword>
<evidence type="ECO:0000256" key="1">
    <source>
        <dbReference type="SAM" id="Phobius"/>
    </source>
</evidence>
<name>A0A4Q0YCA8_9GAMM</name>
<sequence length="100" mass="11894">MKKKGCSIFDQKPAHYLKTDCLETCDSTYCPWEFEFPEPLLLRSNYSRKPVYYEFGKVITRPWFAGFGTYFSYLLYLRLFYKFGIKGALALLQWTLNLES</sequence>